<name>A0AA38NPS8_9AGAR</name>
<feature type="transmembrane region" description="Helical" evidence="2">
    <location>
        <begin position="97"/>
        <end position="122"/>
    </location>
</feature>
<gene>
    <name evidence="3" type="ORF">GGU10DRAFT_351628</name>
</gene>
<feature type="compositionally biased region" description="Basic residues" evidence="1">
    <location>
        <begin position="277"/>
        <end position="287"/>
    </location>
</feature>
<dbReference type="AlphaFoldDB" id="A0AA38NPS8"/>
<accession>A0AA38NPS8</accession>
<organism evidence="3 4">
    <name type="scientific">Lentinula aff. detonsa</name>
    <dbReference type="NCBI Taxonomy" id="2804958"/>
    <lineage>
        <taxon>Eukaryota</taxon>
        <taxon>Fungi</taxon>
        <taxon>Dikarya</taxon>
        <taxon>Basidiomycota</taxon>
        <taxon>Agaricomycotina</taxon>
        <taxon>Agaricomycetes</taxon>
        <taxon>Agaricomycetidae</taxon>
        <taxon>Agaricales</taxon>
        <taxon>Marasmiineae</taxon>
        <taxon>Omphalotaceae</taxon>
        <taxon>Lentinula</taxon>
    </lineage>
</organism>
<dbReference type="EMBL" id="MU793313">
    <property type="protein sequence ID" value="KAJ3786470.1"/>
    <property type="molecule type" value="Genomic_DNA"/>
</dbReference>
<evidence type="ECO:0000313" key="4">
    <source>
        <dbReference type="Proteomes" id="UP001163798"/>
    </source>
</evidence>
<keyword evidence="2" id="KW-0472">Membrane</keyword>
<feature type="compositionally biased region" description="Basic and acidic residues" evidence="1">
    <location>
        <begin position="267"/>
        <end position="276"/>
    </location>
</feature>
<feature type="transmembrane region" description="Helical" evidence="2">
    <location>
        <begin position="142"/>
        <end position="163"/>
    </location>
</feature>
<keyword evidence="4" id="KW-1185">Reference proteome</keyword>
<keyword evidence="2" id="KW-0812">Transmembrane</keyword>
<dbReference type="Proteomes" id="UP001163798">
    <property type="component" value="Unassembled WGS sequence"/>
</dbReference>
<keyword evidence="2" id="KW-1133">Transmembrane helix</keyword>
<evidence type="ECO:0000256" key="1">
    <source>
        <dbReference type="SAM" id="MobiDB-lite"/>
    </source>
</evidence>
<evidence type="ECO:0000256" key="2">
    <source>
        <dbReference type="SAM" id="Phobius"/>
    </source>
</evidence>
<reference evidence="3" key="1">
    <citation type="submission" date="2022-08" db="EMBL/GenBank/DDBJ databases">
        <authorList>
            <consortium name="DOE Joint Genome Institute"/>
            <person name="Min B."/>
            <person name="Riley R."/>
            <person name="Sierra-Patev S."/>
            <person name="Naranjo-Ortiz M."/>
            <person name="Looney B."/>
            <person name="Konkel Z."/>
            <person name="Slot J.C."/>
            <person name="Sakamoto Y."/>
            <person name="Steenwyk J.L."/>
            <person name="Rokas A."/>
            <person name="Carro J."/>
            <person name="Camarero S."/>
            <person name="Ferreira P."/>
            <person name="Molpeceres G."/>
            <person name="Ruiz-Duenas F.J."/>
            <person name="Serrano A."/>
            <person name="Henrissat B."/>
            <person name="Drula E."/>
            <person name="Hughes K.W."/>
            <person name="Mata J.L."/>
            <person name="Ishikawa N.K."/>
            <person name="Vargas-Isla R."/>
            <person name="Ushijima S."/>
            <person name="Smith C.A."/>
            <person name="Ahrendt S."/>
            <person name="Andreopoulos W."/>
            <person name="He G."/>
            <person name="Labutti K."/>
            <person name="Lipzen A."/>
            <person name="Ng V."/>
            <person name="Sandor L."/>
            <person name="Barry K."/>
            <person name="Martinez A.T."/>
            <person name="Xiao Y."/>
            <person name="Gibbons J.G."/>
            <person name="Terashima K."/>
            <person name="Hibbett D.S."/>
            <person name="Grigoriev I.V."/>
        </authorList>
    </citation>
    <scope>NUCLEOTIDE SEQUENCE</scope>
    <source>
        <strain evidence="3">TFB10291</strain>
    </source>
</reference>
<protein>
    <submittedName>
        <fullName evidence="3">Uncharacterized protein</fullName>
    </submittedName>
</protein>
<comment type="caution">
    <text evidence="3">The sequence shown here is derived from an EMBL/GenBank/DDBJ whole genome shotgun (WGS) entry which is preliminary data.</text>
</comment>
<proteinExistence type="predicted"/>
<sequence length="287" mass="31805">MIREGVRPCARVANNKHIMMIIETSAWISPDGGIAPLKMSRAAFGRARTSSLILIKTRTTNLRAAHSCAASIALFSSLSGLDLLVKSIICSHNFDVDFAFFSFITLWKSVFGRLLSIATIHLQASYPQRSTDMHLLSSPAHLFSMVLLSVVLGVMTMAVPLTVHNTDIGKSQWHSKRDEIPTFTVSLVRRIGQEQPPLPDDRRSAVTPCSRTLVSVHCLQARILCSTGGASVADQEDSMWEKSQSRAYLRDHPVQGNRCGCRCSQETPERSPFENRKNHRRQSVCSA</sequence>
<evidence type="ECO:0000313" key="3">
    <source>
        <dbReference type="EMBL" id="KAJ3786470.1"/>
    </source>
</evidence>
<feature type="region of interest" description="Disordered" evidence="1">
    <location>
        <begin position="265"/>
        <end position="287"/>
    </location>
</feature>